<evidence type="ECO:0000256" key="4">
    <source>
        <dbReference type="ARBA" id="ARBA00019465"/>
    </source>
</evidence>
<dbReference type="InterPro" id="IPR036291">
    <property type="entry name" value="NAD(P)-bd_dom_sf"/>
</dbReference>
<evidence type="ECO:0000256" key="9">
    <source>
        <dbReference type="ARBA" id="ARBA00048793"/>
    </source>
</evidence>
<comment type="caution">
    <text evidence="13">The sequence shown here is derived from an EMBL/GenBank/DDBJ whole genome shotgun (WGS) entry which is preliminary data.</text>
</comment>
<evidence type="ECO:0000256" key="6">
    <source>
        <dbReference type="ARBA" id="ARBA00022857"/>
    </source>
</evidence>
<dbReference type="GO" id="GO:0008677">
    <property type="term" value="F:2-dehydropantoate 2-reductase activity"/>
    <property type="evidence" value="ECO:0007669"/>
    <property type="project" value="UniProtKB-EC"/>
</dbReference>
<comment type="similarity">
    <text evidence="2 10">Belongs to the ketopantoate reductase family.</text>
</comment>
<comment type="pathway">
    <text evidence="1 10">Cofactor biosynthesis; (R)-pantothenate biosynthesis; (R)-pantoate from 3-methyl-2-oxobutanoate: step 2/2.</text>
</comment>
<feature type="domain" description="Ketopantoate reductase N-terminal" evidence="11">
    <location>
        <begin position="1"/>
        <end position="136"/>
    </location>
</feature>
<gene>
    <name evidence="13" type="ORF">DWB85_00980</name>
</gene>
<dbReference type="Pfam" id="PF02558">
    <property type="entry name" value="ApbA"/>
    <property type="match status" value="1"/>
</dbReference>
<evidence type="ECO:0000256" key="8">
    <source>
        <dbReference type="ARBA" id="ARBA00032024"/>
    </source>
</evidence>
<dbReference type="NCBIfam" id="TIGR00745">
    <property type="entry name" value="apbA_panE"/>
    <property type="match status" value="1"/>
</dbReference>
<dbReference type="EMBL" id="QRAN01000001">
    <property type="protein sequence ID" value="RLQ23759.1"/>
    <property type="molecule type" value="Genomic_DNA"/>
</dbReference>
<comment type="catalytic activity">
    <reaction evidence="9 10">
        <text>(R)-pantoate + NADP(+) = 2-dehydropantoate + NADPH + H(+)</text>
        <dbReference type="Rhea" id="RHEA:16233"/>
        <dbReference type="ChEBI" id="CHEBI:11561"/>
        <dbReference type="ChEBI" id="CHEBI:15378"/>
        <dbReference type="ChEBI" id="CHEBI:15980"/>
        <dbReference type="ChEBI" id="CHEBI:57783"/>
        <dbReference type="ChEBI" id="CHEBI:58349"/>
        <dbReference type="EC" id="1.1.1.169"/>
    </reaction>
</comment>
<feature type="domain" description="Ketopantoate reductase C-terminal" evidence="12">
    <location>
        <begin position="161"/>
        <end position="282"/>
    </location>
</feature>
<keyword evidence="5 10" id="KW-0566">Pantothenate biosynthesis</keyword>
<evidence type="ECO:0000256" key="1">
    <source>
        <dbReference type="ARBA" id="ARBA00004994"/>
    </source>
</evidence>
<proteinExistence type="inferred from homology"/>
<dbReference type="InterPro" id="IPR050838">
    <property type="entry name" value="Ketopantoate_reductase"/>
</dbReference>
<dbReference type="GO" id="GO:0015940">
    <property type="term" value="P:pantothenate biosynthetic process"/>
    <property type="evidence" value="ECO:0007669"/>
    <property type="project" value="UniProtKB-UniPathway"/>
</dbReference>
<dbReference type="Gene3D" id="3.40.50.720">
    <property type="entry name" value="NAD(P)-binding Rossmann-like Domain"/>
    <property type="match status" value="1"/>
</dbReference>
<evidence type="ECO:0000256" key="7">
    <source>
        <dbReference type="ARBA" id="ARBA00023002"/>
    </source>
</evidence>
<dbReference type="Gene3D" id="1.10.1040.10">
    <property type="entry name" value="N-(1-d-carboxylethyl)-l-norvaline Dehydrogenase, domain 2"/>
    <property type="match status" value="1"/>
</dbReference>
<evidence type="ECO:0000313" key="14">
    <source>
        <dbReference type="Proteomes" id="UP000265509"/>
    </source>
</evidence>
<dbReference type="Proteomes" id="UP000265509">
    <property type="component" value="Unassembled WGS sequence"/>
</dbReference>
<protein>
    <recommendedName>
        <fullName evidence="4 10">2-dehydropantoate 2-reductase</fullName>
        <ecNumber evidence="3 10">1.1.1.169</ecNumber>
    </recommendedName>
    <alternativeName>
        <fullName evidence="8 10">Ketopantoate reductase</fullName>
    </alternativeName>
</protein>
<name>A0A3L7E3M8_9GAMM</name>
<evidence type="ECO:0000256" key="2">
    <source>
        <dbReference type="ARBA" id="ARBA00007870"/>
    </source>
</evidence>
<dbReference type="SUPFAM" id="SSF51735">
    <property type="entry name" value="NAD(P)-binding Rossmann-fold domains"/>
    <property type="match status" value="1"/>
</dbReference>
<dbReference type="InterPro" id="IPR013332">
    <property type="entry name" value="KPR_N"/>
</dbReference>
<keyword evidence="14" id="KW-1185">Reference proteome</keyword>
<dbReference type="PANTHER" id="PTHR43765:SF2">
    <property type="entry name" value="2-DEHYDROPANTOATE 2-REDUCTASE"/>
    <property type="match status" value="1"/>
</dbReference>
<dbReference type="InterPro" id="IPR013328">
    <property type="entry name" value="6PGD_dom2"/>
</dbReference>
<evidence type="ECO:0000259" key="11">
    <source>
        <dbReference type="Pfam" id="PF02558"/>
    </source>
</evidence>
<keyword evidence="6 10" id="KW-0521">NADP</keyword>
<dbReference type="SUPFAM" id="SSF48179">
    <property type="entry name" value="6-phosphogluconate dehydrogenase C-terminal domain-like"/>
    <property type="match status" value="1"/>
</dbReference>
<dbReference type="GO" id="GO:0050661">
    <property type="term" value="F:NADP binding"/>
    <property type="evidence" value="ECO:0007669"/>
    <property type="project" value="TreeGrafter"/>
</dbReference>
<evidence type="ECO:0000313" key="13">
    <source>
        <dbReference type="EMBL" id="RLQ23759.1"/>
    </source>
</evidence>
<dbReference type="EC" id="1.1.1.169" evidence="3 10"/>
<dbReference type="PANTHER" id="PTHR43765">
    <property type="entry name" value="2-DEHYDROPANTOATE 2-REDUCTASE-RELATED"/>
    <property type="match status" value="1"/>
</dbReference>
<dbReference type="FunFam" id="1.10.1040.10:FF:000017">
    <property type="entry name" value="2-dehydropantoate 2-reductase"/>
    <property type="match status" value="1"/>
</dbReference>
<organism evidence="13 14">
    <name type="scientific">Seongchinamella sediminis</name>
    <dbReference type="NCBI Taxonomy" id="2283635"/>
    <lineage>
        <taxon>Bacteria</taxon>
        <taxon>Pseudomonadati</taxon>
        <taxon>Pseudomonadota</taxon>
        <taxon>Gammaproteobacteria</taxon>
        <taxon>Cellvibrionales</taxon>
        <taxon>Halieaceae</taxon>
        <taxon>Seongchinamella</taxon>
    </lineage>
</organism>
<comment type="function">
    <text evidence="10">Catalyzes the NADPH-dependent reduction of ketopantoate into pantoic acid.</text>
</comment>
<dbReference type="InterPro" id="IPR008927">
    <property type="entry name" value="6-PGluconate_DH-like_C_sf"/>
</dbReference>
<evidence type="ECO:0000259" key="12">
    <source>
        <dbReference type="Pfam" id="PF08546"/>
    </source>
</evidence>
<dbReference type="Pfam" id="PF08546">
    <property type="entry name" value="ApbA_C"/>
    <property type="match status" value="1"/>
</dbReference>
<dbReference type="UniPathway" id="UPA00028">
    <property type="reaction ID" value="UER00004"/>
</dbReference>
<sequence length="285" mass="30342">MGCLFAAALGEAGCRVSLLLRASRPQQQGAITVTTGAGSSSCPVILDSPAGSAAIGHLLVCTKAYDISDAVAGIAHRLDPATPVVLAANGLGYLEWFDTQLPGQPLYCCLSTEGAYRTGPLKVHHAGRGSNLIGSPAGLPAPAWLDDWTASTLDTRWEPRIRDAQWHKLAINCAINPLTAVNRCRNGELARDDRLRAQVTQLCDEISAVSRAAGFSRTAASIHREVATVIANTANNRSSMLQDVLAGRATEIAFITGYLLDTAERLGVAAPLNRRLLQELDRHER</sequence>
<dbReference type="AlphaFoldDB" id="A0A3L7E3M8"/>
<accession>A0A3L7E3M8</accession>
<evidence type="ECO:0000256" key="10">
    <source>
        <dbReference type="RuleBase" id="RU362068"/>
    </source>
</evidence>
<keyword evidence="7 10" id="KW-0560">Oxidoreductase</keyword>
<dbReference type="InterPro" id="IPR003710">
    <property type="entry name" value="ApbA"/>
</dbReference>
<reference evidence="13 14" key="1">
    <citation type="submission" date="2018-07" db="EMBL/GenBank/DDBJ databases">
        <title>Halioglobus sp. genome submission.</title>
        <authorList>
            <person name="Ye M.-Q."/>
            <person name="Du Z.-J."/>
        </authorList>
    </citation>
    <scope>NUCLEOTIDE SEQUENCE [LARGE SCALE GENOMIC DNA]</scope>
    <source>
        <strain evidence="13 14">U0301</strain>
    </source>
</reference>
<evidence type="ECO:0000256" key="5">
    <source>
        <dbReference type="ARBA" id="ARBA00022655"/>
    </source>
</evidence>
<dbReference type="InterPro" id="IPR013752">
    <property type="entry name" value="KPA_reductase"/>
</dbReference>
<evidence type="ECO:0000256" key="3">
    <source>
        <dbReference type="ARBA" id="ARBA00013014"/>
    </source>
</evidence>
<dbReference type="GO" id="GO:0005737">
    <property type="term" value="C:cytoplasm"/>
    <property type="evidence" value="ECO:0007669"/>
    <property type="project" value="TreeGrafter"/>
</dbReference>